<dbReference type="CDD" id="cd14066">
    <property type="entry name" value="STKc_IRAK"/>
    <property type="match status" value="1"/>
</dbReference>
<keyword evidence="12 18" id="KW-0472">Membrane</keyword>
<dbReference type="InterPro" id="IPR008271">
    <property type="entry name" value="Ser/Thr_kinase_AS"/>
</dbReference>
<accession>A0A178W6G8</accession>
<organism evidence="21 22">
    <name type="scientific">Arabidopsis thaliana</name>
    <name type="common">Mouse-ear cress</name>
    <dbReference type="NCBI Taxonomy" id="3702"/>
    <lineage>
        <taxon>Eukaryota</taxon>
        <taxon>Viridiplantae</taxon>
        <taxon>Streptophyta</taxon>
        <taxon>Embryophyta</taxon>
        <taxon>Tracheophyta</taxon>
        <taxon>Spermatophyta</taxon>
        <taxon>Magnoliopsida</taxon>
        <taxon>eudicotyledons</taxon>
        <taxon>Gunneridae</taxon>
        <taxon>Pentapetalae</taxon>
        <taxon>rosids</taxon>
        <taxon>malvids</taxon>
        <taxon>Brassicales</taxon>
        <taxon>Brassicaceae</taxon>
        <taxon>Camelineae</taxon>
        <taxon>Arabidopsis</taxon>
    </lineage>
</organism>
<keyword evidence="7" id="KW-0677">Repeat</keyword>
<evidence type="ECO:0000256" key="1">
    <source>
        <dbReference type="ARBA" id="ARBA00004167"/>
    </source>
</evidence>
<dbReference type="SUPFAM" id="SSF56112">
    <property type="entry name" value="Protein kinase-like (PK-like)"/>
    <property type="match status" value="1"/>
</dbReference>
<evidence type="ECO:0000259" key="20">
    <source>
        <dbReference type="PROSITE" id="PS51473"/>
    </source>
</evidence>
<dbReference type="AlphaFoldDB" id="A0A178W6G8"/>
<evidence type="ECO:0000313" key="22">
    <source>
        <dbReference type="Proteomes" id="UP000078284"/>
    </source>
</evidence>
<protein>
    <submittedName>
        <fullName evidence="21">RKF2</fullName>
    </submittedName>
</protein>
<feature type="domain" description="Protein kinase" evidence="19">
    <location>
        <begin position="422"/>
        <end position="706"/>
    </location>
</feature>
<keyword evidence="14" id="KW-0325">Glycoprotein</keyword>
<dbReference type="PROSITE" id="PS50011">
    <property type="entry name" value="PROTEIN_KINASE_DOM"/>
    <property type="match status" value="1"/>
</dbReference>
<dbReference type="PROSITE" id="PS51473">
    <property type="entry name" value="GNK2"/>
    <property type="match status" value="2"/>
</dbReference>
<comment type="catalytic activity">
    <reaction evidence="15">
        <text>L-seryl-[protein] + ATP = O-phospho-L-seryl-[protein] + ADP + H(+)</text>
        <dbReference type="Rhea" id="RHEA:17989"/>
        <dbReference type="Rhea" id="RHEA-COMP:9863"/>
        <dbReference type="Rhea" id="RHEA-COMP:11604"/>
        <dbReference type="ChEBI" id="CHEBI:15378"/>
        <dbReference type="ChEBI" id="CHEBI:29999"/>
        <dbReference type="ChEBI" id="CHEBI:30616"/>
        <dbReference type="ChEBI" id="CHEBI:83421"/>
        <dbReference type="ChEBI" id="CHEBI:456216"/>
    </reaction>
</comment>
<evidence type="ECO:0000313" key="21">
    <source>
        <dbReference type="EMBL" id="OAP13898.1"/>
    </source>
</evidence>
<feature type="domain" description="Gnk2-homologous" evidence="20">
    <location>
        <begin position="127"/>
        <end position="235"/>
    </location>
</feature>
<dbReference type="Gene3D" id="3.30.200.20">
    <property type="entry name" value="Phosphorylase Kinase, domain 1"/>
    <property type="match status" value="1"/>
</dbReference>
<dbReference type="GO" id="GO:0005524">
    <property type="term" value="F:ATP binding"/>
    <property type="evidence" value="ECO:0007669"/>
    <property type="project" value="UniProtKB-KW"/>
</dbReference>
<evidence type="ECO:0000256" key="17">
    <source>
        <dbReference type="SAM" id="MobiDB-lite"/>
    </source>
</evidence>
<evidence type="ECO:0000256" key="14">
    <source>
        <dbReference type="ARBA" id="ARBA00023180"/>
    </source>
</evidence>
<reference evidence="22" key="1">
    <citation type="journal article" date="2016" name="Proc. Natl. Acad. Sci. U.S.A.">
        <title>Chromosome-level assembly of Arabidopsis thaliana Ler reveals the extent of translocation and inversion polymorphisms.</title>
        <authorList>
            <person name="Zapata L."/>
            <person name="Ding J."/>
            <person name="Willing E.M."/>
            <person name="Hartwig B."/>
            <person name="Bezdan D."/>
            <person name="Jiao W.B."/>
            <person name="Patel V."/>
            <person name="Velikkakam James G."/>
            <person name="Koornneef M."/>
            <person name="Ossowski S."/>
            <person name="Schneeberger K."/>
        </authorList>
    </citation>
    <scope>NUCLEOTIDE SEQUENCE [LARGE SCALE GENOMIC DNA]</scope>
    <source>
        <strain evidence="22">cv. Landsberg erecta</strain>
    </source>
</reference>
<feature type="compositionally biased region" description="Basic and acidic residues" evidence="17">
    <location>
        <begin position="109"/>
        <end position="120"/>
    </location>
</feature>
<evidence type="ECO:0000256" key="15">
    <source>
        <dbReference type="ARBA" id="ARBA00047558"/>
    </source>
</evidence>
<evidence type="ECO:0000256" key="2">
    <source>
        <dbReference type="ARBA" id="ARBA00022527"/>
    </source>
</evidence>
<dbReference type="Gene3D" id="1.10.510.10">
    <property type="entry name" value="Transferase(Phosphotransferase) domain 1"/>
    <property type="match status" value="1"/>
</dbReference>
<proteinExistence type="predicted"/>
<dbReference type="InterPro" id="IPR011009">
    <property type="entry name" value="Kinase-like_dom_sf"/>
</dbReference>
<comment type="subcellular location">
    <subcellularLocation>
        <location evidence="1">Membrane</location>
        <topology evidence="1">Single-pass membrane protein</topology>
    </subcellularLocation>
</comment>
<evidence type="ECO:0000256" key="11">
    <source>
        <dbReference type="ARBA" id="ARBA00022989"/>
    </source>
</evidence>
<dbReference type="GO" id="GO:0004674">
    <property type="term" value="F:protein serine/threonine kinase activity"/>
    <property type="evidence" value="ECO:0007669"/>
    <property type="project" value="UniProtKB-KW"/>
</dbReference>
<evidence type="ECO:0000256" key="16">
    <source>
        <dbReference type="ARBA" id="ARBA00047951"/>
    </source>
</evidence>
<dbReference type="PROSITE" id="PS00108">
    <property type="entry name" value="PROTEIN_KINASE_ST"/>
    <property type="match status" value="1"/>
</dbReference>
<keyword evidence="13" id="KW-0675">Receptor</keyword>
<dbReference type="SMART" id="SM00220">
    <property type="entry name" value="S_TKc"/>
    <property type="match status" value="1"/>
</dbReference>
<feature type="compositionally biased region" description="Basic and acidic residues" evidence="17">
    <location>
        <begin position="50"/>
        <end position="62"/>
    </location>
</feature>
<name>A0A178W6G8_ARATH</name>
<keyword evidence="6" id="KW-0732">Signal</keyword>
<dbReference type="ExpressionAtlas" id="A0A178W6G8">
    <property type="expression patterns" value="baseline and differential"/>
</dbReference>
<evidence type="ECO:0000256" key="18">
    <source>
        <dbReference type="SAM" id="Phobius"/>
    </source>
</evidence>
<keyword evidence="11 18" id="KW-1133">Transmembrane helix</keyword>
<keyword evidence="4" id="KW-0808">Transferase</keyword>
<evidence type="ECO:0000256" key="13">
    <source>
        <dbReference type="ARBA" id="ARBA00023170"/>
    </source>
</evidence>
<evidence type="ECO:0000256" key="9">
    <source>
        <dbReference type="ARBA" id="ARBA00022777"/>
    </source>
</evidence>
<dbReference type="GO" id="GO:0016020">
    <property type="term" value="C:membrane"/>
    <property type="evidence" value="ECO:0007669"/>
    <property type="project" value="UniProtKB-SubCell"/>
</dbReference>
<keyword evidence="2" id="KW-0723">Serine/threonine-protein kinase</keyword>
<dbReference type="FunFam" id="3.30.430.20:FF:000015">
    <property type="entry name" value="Cysteine-rich receptor-like protein kinase 3"/>
    <property type="match status" value="1"/>
</dbReference>
<dbReference type="EMBL" id="LUHQ01000001">
    <property type="protein sequence ID" value="OAP13898.1"/>
    <property type="molecule type" value="Genomic_DNA"/>
</dbReference>
<dbReference type="FunFam" id="1.10.510.10:FF:000336">
    <property type="entry name" value="Cysteine-rich receptor-like protein kinase 2"/>
    <property type="match status" value="1"/>
</dbReference>
<dbReference type="InterPro" id="IPR038408">
    <property type="entry name" value="GNK2_sf"/>
</dbReference>
<evidence type="ECO:0000256" key="4">
    <source>
        <dbReference type="ARBA" id="ARBA00022679"/>
    </source>
</evidence>
<evidence type="ECO:0000256" key="7">
    <source>
        <dbReference type="ARBA" id="ARBA00022737"/>
    </source>
</evidence>
<evidence type="ECO:0000256" key="5">
    <source>
        <dbReference type="ARBA" id="ARBA00022692"/>
    </source>
</evidence>
<comment type="caution">
    <text evidence="21">The sequence shown here is derived from an EMBL/GenBank/DDBJ whole genome shotgun (WGS) entry which is preliminary data.</text>
</comment>
<keyword evidence="5 18" id="KW-0812">Transmembrane</keyword>
<evidence type="ECO:0000259" key="19">
    <source>
        <dbReference type="PROSITE" id="PS50011"/>
    </source>
</evidence>
<dbReference type="FunFam" id="3.30.200.20:FF:000177">
    <property type="entry name" value="Cysteine-rich receptor-like protein kinase 2"/>
    <property type="match status" value="1"/>
</dbReference>
<evidence type="ECO:0000256" key="8">
    <source>
        <dbReference type="ARBA" id="ARBA00022741"/>
    </source>
</evidence>
<dbReference type="InterPro" id="IPR052059">
    <property type="entry name" value="CR_Ser/Thr_kinase"/>
</dbReference>
<dbReference type="Gene3D" id="3.30.430.20">
    <property type="entry name" value="Gnk2 domain, C-X8-C-X2-C motif"/>
    <property type="match status" value="2"/>
</dbReference>
<dbReference type="Pfam" id="PF00069">
    <property type="entry name" value="Pkinase"/>
    <property type="match status" value="1"/>
</dbReference>
<dbReference type="Pfam" id="PF01657">
    <property type="entry name" value="Stress-antifung"/>
    <property type="match status" value="2"/>
</dbReference>
<evidence type="ECO:0000256" key="12">
    <source>
        <dbReference type="ARBA" id="ARBA00023136"/>
    </source>
</evidence>
<dbReference type="InterPro" id="IPR000719">
    <property type="entry name" value="Prot_kinase_dom"/>
</dbReference>
<keyword evidence="9" id="KW-0418">Kinase</keyword>
<feature type="transmembrane region" description="Helical" evidence="18">
    <location>
        <begin position="374"/>
        <end position="393"/>
    </location>
</feature>
<feature type="domain" description="Gnk2-homologous" evidence="20">
    <location>
        <begin position="241"/>
        <end position="341"/>
    </location>
</feature>
<feature type="region of interest" description="Disordered" evidence="17">
    <location>
        <begin position="34"/>
        <end position="72"/>
    </location>
</feature>
<keyword evidence="8" id="KW-0547">Nucleotide-binding</keyword>
<evidence type="ECO:0000256" key="10">
    <source>
        <dbReference type="ARBA" id="ARBA00022840"/>
    </source>
</evidence>
<dbReference type="InterPro" id="IPR002902">
    <property type="entry name" value="GNK2"/>
</dbReference>
<gene>
    <name evidence="21" type="ordered locus">AXX17_At1g20030</name>
</gene>
<dbReference type="PANTHER" id="PTHR47973">
    <property type="entry name" value="CYSTEINE-RICH RECEPTOR-LIKE PROTEIN KINASE 3"/>
    <property type="match status" value="1"/>
</dbReference>
<sequence length="719" mass="81041">MLMVPDGPQPTTEQVEETMEKYCEQGDKKIEEINNRLRTGQRKPISTSENIEKGEHWDHDTSCSDDEDVGDTESYHVPSAMRDFLDIDSEAFLSNSGRDMKNILNKVKESEKKVQEKGSGRGEPTTVGSSSSSESLLNCQPLDHHLVNPSRLLGFLRAMSSVNDFITDDKLWVVSSITDVSPPIYVFLQCREDLSVSDCRHCFNESRLELERKCSGSGGRIHSDRCFLRFDDRDFSEEFVDPRFDKANCEETETGFGEFWRFLDEALVNVTLKAVKNGGFGAASVIKTEAVYALAQCWQTLDENTCRECLVNARSSLRACDGHEARAFFTGCYLKYSTHKFFDDAAEHKPDADQRNFIRSSFFPHLSDRDVTRLAIAAISLSILTSLGAFISYRRVSRKRKAQVPTCANFKYEMLEKATESFHDSMKLGQGGAGSVYKGILPDGRIVAVKKLFFNTREWADQFFNEVNLISGVQHKNLVRLLGCSIEGPKSLLVYEYVHNKSLDQILFMKNTVHILSWKQRFNIIIGISEGLEYLHRGSEVKIIHRDIKTSNILLDRNLSPKIADFGLIRSMGTDKTQTNTGIAGTLGYLAPEYLIKGQLTEKADVYAFGVLIIEIATGKKNNAFTQGTSSVLYSVWEHFKANTLDRSIDPRLKGSFVEEEALKVLQIGLLCVQSSVELRPSMSEIVFMLQNKDSKFECPKQPPFLSASVLMPDEETRV</sequence>
<evidence type="ECO:0000256" key="6">
    <source>
        <dbReference type="ARBA" id="ARBA00022729"/>
    </source>
</evidence>
<comment type="catalytic activity">
    <reaction evidence="16">
        <text>L-threonyl-[protein] + ATP = O-phospho-L-threonyl-[protein] + ADP + H(+)</text>
        <dbReference type="Rhea" id="RHEA:46608"/>
        <dbReference type="Rhea" id="RHEA-COMP:11060"/>
        <dbReference type="Rhea" id="RHEA-COMP:11605"/>
        <dbReference type="ChEBI" id="CHEBI:15378"/>
        <dbReference type="ChEBI" id="CHEBI:30013"/>
        <dbReference type="ChEBI" id="CHEBI:30616"/>
        <dbReference type="ChEBI" id="CHEBI:61977"/>
        <dbReference type="ChEBI" id="CHEBI:456216"/>
    </reaction>
</comment>
<evidence type="ECO:0000256" key="3">
    <source>
        <dbReference type="ARBA" id="ARBA00022553"/>
    </source>
</evidence>
<dbReference type="Proteomes" id="UP000078284">
    <property type="component" value="Chromosome 1"/>
</dbReference>
<feature type="region of interest" description="Disordered" evidence="17">
    <location>
        <begin position="109"/>
        <end position="134"/>
    </location>
</feature>
<keyword evidence="3" id="KW-0597">Phosphoprotein</keyword>
<dbReference type="CDD" id="cd23509">
    <property type="entry name" value="Gnk2-like"/>
    <property type="match status" value="2"/>
</dbReference>
<keyword evidence="10" id="KW-0067">ATP-binding</keyword>